<organism evidence="2 3">
    <name type="scientific">Solanum pinnatisectum</name>
    <name type="common">tansyleaf nightshade</name>
    <dbReference type="NCBI Taxonomy" id="50273"/>
    <lineage>
        <taxon>Eukaryota</taxon>
        <taxon>Viridiplantae</taxon>
        <taxon>Streptophyta</taxon>
        <taxon>Embryophyta</taxon>
        <taxon>Tracheophyta</taxon>
        <taxon>Spermatophyta</taxon>
        <taxon>Magnoliopsida</taxon>
        <taxon>eudicotyledons</taxon>
        <taxon>Gunneridae</taxon>
        <taxon>Pentapetalae</taxon>
        <taxon>asterids</taxon>
        <taxon>lamiids</taxon>
        <taxon>Solanales</taxon>
        <taxon>Solanaceae</taxon>
        <taxon>Solanoideae</taxon>
        <taxon>Solaneae</taxon>
        <taxon>Solanum</taxon>
    </lineage>
</organism>
<dbReference type="EMBL" id="JAWPEI010000073">
    <property type="protein sequence ID" value="KAK4706527.1"/>
    <property type="molecule type" value="Genomic_DNA"/>
</dbReference>
<dbReference type="Proteomes" id="UP001311915">
    <property type="component" value="Unassembled WGS sequence"/>
</dbReference>
<accession>A0AAV9K2R0</accession>
<keyword evidence="3" id="KW-1185">Reference proteome</keyword>
<feature type="compositionally biased region" description="Polar residues" evidence="1">
    <location>
        <begin position="48"/>
        <end position="61"/>
    </location>
</feature>
<dbReference type="Gene3D" id="4.10.60.10">
    <property type="entry name" value="Zinc finger, CCHC-type"/>
    <property type="match status" value="1"/>
</dbReference>
<feature type="region of interest" description="Disordered" evidence="1">
    <location>
        <begin position="48"/>
        <end position="76"/>
    </location>
</feature>
<protein>
    <recommendedName>
        <fullName evidence="4">Gag-pol polyprotein</fullName>
    </recommendedName>
</protein>
<evidence type="ECO:0008006" key="4">
    <source>
        <dbReference type="Google" id="ProtNLM"/>
    </source>
</evidence>
<comment type="caution">
    <text evidence="2">The sequence shown here is derived from an EMBL/GenBank/DDBJ whole genome shotgun (WGS) entry which is preliminary data.</text>
</comment>
<name>A0AAV9K2R0_9SOLN</name>
<dbReference type="AlphaFoldDB" id="A0AAV9K2R0"/>
<sequence length="155" mass="16700">MAQGGNWAPACAKCGRTHLSKFCDGSTGCFKYEQEGHFMKECSKNRQGNGNLGNRAQSSSLAPPDRAAPRGATSGTGGGANWLYAIISHQEQENSLDIVTDMIKVFTLNVYAFLDPGESLSFVTPYVANNFDVFPHKLCEPFCVSTPIGESILAE</sequence>
<proteinExistence type="predicted"/>
<gene>
    <name evidence="2" type="ORF">R3W88_033923</name>
</gene>
<evidence type="ECO:0000313" key="2">
    <source>
        <dbReference type="EMBL" id="KAK4706527.1"/>
    </source>
</evidence>
<reference evidence="2 3" key="1">
    <citation type="submission" date="2023-10" db="EMBL/GenBank/DDBJ databases">
        <title>Genome-Wide Identification Analysis in wild type Solanum Pinnatisectum Reveals Some Genes Defensing Phytophthora Infestans.</title>
        <authorList>
            <person name="Sun C."/>
        </authorList>
    </citation>
    <scope>NUCLEOTIDE SEQUENCE [LARGE SCALE GENOMIC DNA]</scope>
    <source>
        <strain evidence="2">LQN</strain>
        <tissue evidence="2">Leaf</tissue>
    </source>
</reference>
<evidence type="ECO:0000313" key="3">
    <source>
        <dbReference type="Proteomes" id="UP001311915"/>
    </source>
</evidence>
<dbReference type="Pfam" id="PF08284">
    <property type="entry name" value="RVP_2"/>
    <property type="match status" value="1"/>
</dbReference>
<evidence type="ECO:0000256" key="1">
    <source>
        <dbReference type="SAM" id="MobiDB-lite"/>
    </source>
</evidence>